<feature type="transmembrane region" description="Helical" evidence="9">
    <location>
        <begin position="391"/>
        <end position="412"/>
    </location>
</feature>
<feature type="transmembrane region" description="Helical" evidence="9">
    <location>
        <begin position="29"/>
        <end position="52"/>
    </location>
</feature>
<evidence type="ECO:0000313" key="12">
    <source>
        <dbReference type="Proteomes" id="UP000217676"/>
    </source>
</evidence>
<keyword evidence="12" id="KW-1185">Reference proteome</keyword>
<sequence length="487" mass="49001">MSGGGSWAVAAVAAVTAGYALVSRRLATTVVSAPMVFTAFGVAVGPAGLGLLSLDHDAGPVLTLVEGTLTLVLLTDAMSVRRRDLRVGGFLPRRLLGIALPLTIGAGWLLAWPLLPGLTLWELALIGAILAPTDAALGESAVAGPGVPPLVRKGLKVESGLNDGMVLPFFVLFLAAIPGTAASAEGIAGTFWRALVLSTLLGLAIGGIGGWLLSASRARGWVTDEWRQVFVLAVAAGSYALAVVIDGSGFIAAWVAGFALGAALRQGARRAAVSAAEAVRAGAAGTAGTAGTSKEDAGASAEQTGAGAGASAEGGPAEGTAASDDTARPAARLGDFLAALSFLVFGAVLLGPQLQHLDWRIVVYAVLSLTVVRMVPVALSLAGTGLSLATVAYAGWFGPRGLASVVFGLLVVEEHVPGTTLIGRVVALTIALSILLHGLTAHFLADRYGDWHHRAAFRRPGLREGPPAPARGPAPGPGPAPGRADTA</sequence>
<evidence type="ECO:0000256" key="5">
    <source>
        <dbReference type="ARBA" id="ARBA00022989"/>
    </source>
</evidence>
<feature type="transmembrane region" description="Helical" evidence="9">
    <location>
        <begin position="336"/>
        <end position="355"/>
    </location>
</feature>
<evidence type="ECO:0000256" key="7">
    <source>
        <dbReference type="ARBA" id="ARBA00023136"/>
    </source>
</evidence>
<dbReference type="InterPro" id="IPR006153">
    <property type="entry name" value="Cation/H_exchanger_TM"/>
</dbReference>
<reference evidence="11 12" key="1">
    <citation type="journal article" date="2016" name="Genome Announc.">
        <title>Complete Genome Sequence of Thiostrepton-Producing Streptomyces laurentii ATCC 31255.</title>
        <authorList>
            <person name="Doi K."/>
            <person name="Fujino Y."/>
            <person name="Nagayoshi Y."/>
            <person name="Ohshima T."/>
            <person name="Ogata S."/>
        </authorList>
    </citation>
    <scope>NUCLEOTIDE SEQUENCE [LARGE SCALE GENOMIC DNA]</scope>
    <source>
        <strain evidence="11 12">ATCC 31255</strain>
    </source>
</reference>
<keyword evidence="2" id="KW-0813">Transport</keyword>
<feature type="compositionally biased region" description="Low complexity" evidence="8">
    <location>
        <begin position="286"/>
        <end position="323"/>
    </location>
</feature>
<feature type="transmembrane region" description="Helical" evidence="9">
    <location>
        <begin position="424"/>
        <end position="445"/>
    </location>
</feature>
<dbReference type="Pfam" id="PF00999">
    <property type="entry name" value="Na_H_Exchanger"/>
    <property type="match status" value="2"/>
</dbReference>
<feature type="region of interest" description="Disordered" evidence="8">
    <location>
        <begin position="461"/>
        <end position="487"/>
    </location>
</feature>
<dbReference type="GO" id="GO:0005886">
    <property type="term" value="C:plasma membrane"/>
    <property type="evidence" value="ECO:0007669"/>
    <property type="project" value="UniProtKB-SubCell"/>
</dbReference>
<dbReference type="GO" id="GO:1902600">
    <property type="term" value="P:proton transmembrane transport"/>
    <property type="evidence" value="ECO:0007669"/>
    <property type="project" value="InterPro"/>
</dbReference>
<dbReference type="Proteomes" id="UP000217676">
    <property type="component" value="Chromosome"/>
</dbReference>
<evidence type="ECO:0000256" key="2">
    <source>
        <dbReference type="ARBA" id="ARBA00022448"/>
    </source>
</evidence>
<feature type="region of interest" description="Disordered" evidence="8">
    <location>
        <begin position="286"/>
        <end position="324"/>
    </location>
</feature>
<evidence type="ECO:0000256" key="4">
    <source>
        <dbReference type="ARBA" id="ARBA00022692"/>
    </source>
</evidence>
<evidence type="ECO:0000256" key="9">
    <source>
        <dbReference type="SAM" id="Phobius"/>
    </source>
</evidence>
<evidence type="ECO:0000256" key="3">
    <source>
        <dbReference type="ARBA" id="ARBA00022449"/>
    </source>
</evidence>
<feature type="transmembrane region" description="Helical" evidence="9">
    <location>
        <begin position="95"/>
        <end position="115"/>
    </location>
</feature>
<keyword evidence="3" id="KW-0050">Antiport</keyword>
<gene>
    <name evidence="11" type="ORF">SLA_3547</name>
</gene>
<dbReference type="AlphaFoldDB" id="A0A160P1E1"/>
<feature type="transmembrane region" description="Helical" evidence="9">
    <location>
        <begin position="6"/>
        <end position="22"/>
    </location>
</feature>
<feature type="transmembrane region" description="Helical" evidence="9">
    <location>
        <begin position="191"/>
        <end position="213"/>
    </location>
</feature>
<proteinExistence type="predicted"/>
<feature type="compositionally biased region" description="Pro residues" evidence="8">
    <location>
        <begin position="466"/>
        <end position="480"/>
    </location>
</feature>
<accession>A0A160P1E1</accession>
<keyword evidence="5 9" id="KW-1133">Transmembrane helix</keyword>
<keyword evidence="4 9" id="KW-0812">Transmembrane</keyword>
<dbReference type="GO" id="GO:0015297">
    <property type="term" value="F:antiporter activity"/>
    <property type="evidence" value="ECO:0007669"/>
    <property type="project" value="UniProtKB-KW"/>
</dbReference>
<feature type="transmembrane region" description="Helical" evidence="9">
    <location>
        <begin position="233"/>
        <end position="260"/>
    </location>
</feature>
<feature type="domain" description="Cation/H+ exchanger transmembrane" evidence="10">
    <location>
        <begin position="13"/>
        <end position="261"/>
    </location>
</feature>
<dbReference type="EMBL" id="AP017424">
    <property type="protein sequence ID" value="BAU84455.1"/>
    <property type="molecule type" value="Genomic_DNA"/>
</dbReference>
<feature type="transmembrane region" description="Helical" evidence="9">
    <location>
        <begin position="165"/>
        <end position="184"/>
    </location>
</feature>
<evidence type="ECO:0000256" key="1">
    <source>
        <dbReference type="ARBA" id="ARBA00004651"/>
    </source>
</evidence>
<dbReference type="PANTHER" id="PTHR32507:SF8">
    <property type="entry name" value="CNH1P"/>
    <property type="match status" value="1"/>
</dbReference>
<dbReference type="PANTHER" id="PTHR32507">
    <property type="entry name" value="NA(+)/H(+) ANTIPORTER 1"/>
    <property type="match status" value="1"/>
</dbReference>
<organism evidence="11 12">
    <name type="scientific">Streptomyces laurentii</name>
    <dbReference type="NCBI Taxonomy" id="39478"/>
    <lineage>
        <taxon>Bacteria</taxon>
        <taxon>Bacillati</taxon>
        <taxon>Actinomycetota</taxon>
        <taxon>Actinomycetes</taxon>
        <taxon>Kitasatosporales</taxon>
        <taxon>Streptomycetaceae</taxon>
        <taxon>Streptomyces</taxon>
    </lineage>
</organism>
<evidence type="ECO:0000259" key="10">
    <source>
        <dbReference type="Pfam" id="PF00999"/>
    </source>
</evidence>
<keyword evidence="7 9" id="KW-0472">Membrane</keyword>
<protein>
    <recommendedName>
        <fullName evidence="10">Cation/H+ exchanger transmembrane domain-containing protein</fullName>
    </recommendedName>
</protein>
<evidence type="ECO:0000313" key="11">
    <source>
        <dbReference type="EMBL" id="BAU84455.1"/>
    </source>
</evidence>
<evidence type="ECO:0000256" key="6">
    <source>
        <dbReference type="ARBA" id="ARBA00023065"/>
    </source>
</evidence>
<evidence type="ECO:0000256" key="8">
    <source>
        <dbReference type="SAM" id="MobiDB-lite"/>
    </source>
</evidence>
<keyword evidence="6" id="KW-0406">Ion transport</keyword>
<feature type="transmembrane region" description="Helical" evidence="9">
    <location>
        <begin position="361"/>
        <end position="379"/>
    </location>
</feature>
<feature type="domain" description="Cation/H+ exchanger transmembrane" evidence="10">
    <location>
        <begin position="330"/>
        <end position="445"/>
    </location>
</feature>
<dbReference type="KEGG" id="slau:SLA_3547"/>
<feature type="transmembrane region" description="Helical" evidence="9">
    <location>
        <begin position="58"/>
        <end position="74"/>
    </location>
</feature>
<name>A0A160P1E1_STRLU</name>
<comment type="subcellular location">
    <subcellularLocation>
        <location evidence="1">Cell membrane</location>
        <topology evidence="1">Multi-pass membrane protein</topology>
    </subcellularLocation>
</comment>